<evidence type="ECO:0000313" key="11">
    <source>
        <dbReference type="EMBL" id="CCH85938.1"/>
    </source>
</evidence>
<accession>I4ERC5</accession>
<dbReference type="InterPro" id="IPR005702">
    <property type="entry name" value="Wzc-like_C"/>
</dbReference>
<evidence type="ECO:0000256" key="7">
    <source>
        <dbReference type="ARBA" id="ARBA00022989"/>
    </source>
</evidence>
<evidence type="ECO:0000259" key="10">
    <source>
        <dbReference type="Pfam" id="PF02706"/>
    </source>
</evidence>
<evidence type="ECO:0000256" key="1">
    <source>
        <dbReference type="ARBA" id="ARBA00004651"/>
    </source>
</evidence>
<gene>
    <name evidence="11" type="ordered locus">MODMU_0480</name>
</gene>
<dbReference type="InterPro" id="IPR027417">
    <property type="entry name" value="P-loop_NTPase"/>
</dbReference>
<dbReference type="Gene3D" id="3.40.50.300">
    <property type="entry name" value="P-loop containing nucleotide triphosphate hydrolases"/>
    <property type="match status" value="1"/>
</dbReference>
<dbReference type="eggNOG" id="COG0489">
    <property type="taxonomic scope" value="Bacteria"/>
</dbReference>
<dbReference type="PANTHER" id="PTHR32309">
    <property type="entry name" value="TYROSINE-PROTEIN KINASE"/>
    <property type="match status" value="1"/>
</dbReference>
<evidence type="ECO:0000256" key="8">
    <source>
        <dbReference type="ARBA" id="ARBA00023136"/>
    </source>
</evidence>
<dbReference type="Pfam" id="PF02706">
    <property type="entry name" value="Wzz"/>
    <property type="match status" value="1"/>
</dbReference>
<feature type="domain" description="Polysaccharide chain length determinant N-terminal" evidence="10">
    <location>
        <begin position="3"/>
        <end position="84"/>
    </location>
</feature>
<evidence type="ECO:0000256" key="6">
    <source>
        <dbReference type="ARBA" id="ARBA00022840"/>
    </source>
</evidence>
<dbReference type="EMBL" id="FO203431">
    <property type="protein sequence ID" value="CCH85938.1"/>
    <property type="molecule type" value="Genomic_DNA"/>
</dbReference>
<dbReference type="GO" id="GO:0004713">
    <property type="term" value="F:protein tyrosine kinase activity"/>
    <property type="evidence" value="ECO:0007669"/>
    <property type="project" value="TreeGrafter"/>
</dbReference>
<dbReference type="OrthoDB" id="9812433at2"/>
<evidence type="ECO:0000256" key="4">
    <source>
        <dbReference type="ARBA" id="ARBA00022692"/>
    </source>
</evidence>
<feature type="transmembrane region" description="Helical" evidence="9">
    <location>
        <begin position="175"/>
        <end position="196"/>
    </location>
</feature>
<keyword evidence="12" id="KW-1185">Reference proteome</keyword>
<reference evidence="11 12" key="1">
    <citation type="journal article" date="2012" name="J. Bacteriol.">
        <title>Genome Sequence of Radiation-Resistant Modestobacter marinus Strain BC501, a Representative Actinobacterium That Thrives on Calcareous Stone Surfaces.</title>
        <authorList>
            <person name="Normand P."/>
            <person name="Gury J."/>
            <person name="Pujic P."/>
            <person name="Chouaia B."/>
            <person name="Crotti E."/>
            <person name="Brusetti L."/>
            <person name="Daffonchio D."/>
            <person name="Vacherie B."/>
            <person name="Barbe V."/>
            <person name="Medigue C."/>
            <person name="Calteau A."/>
            <person name="Ghodhbane-Gtari F."/>
            <person name="Essoussi I."/>
            <person name="Nouioui I."/>
            <person name="Abbassi-Ghozzi I."/>
            <person name="Gtari M."/>
        </authorList>
    </citation>
    <scope>NUCLEOTIDE SEQUENCE [LARGE SCALE GENOMIC DNA]</scope>
    <source>
        <strain evidence="12">BC 501</strain>
    </source>
</reference>
<dbReference type="eggNOG" id="COG3944">
    <property type="taxonomic scope" value="Bacteria"/>
</dbReference>
<evidence type="ECO:0000256" key="3">
    <source>
        <dbReference type="ARBA" id="ARBA00022475"/>
    </source>
</evidence>
<evidence type="ECO:0000256" key="9">
    <source>
        <dbReference type="SAM" id="Phobius"/>
    </source>
</evidence>
<protein>
    <submittedName>
        <fullName evidence="11">Lipopolysaccharide biosynthesis protein</fullName>
    </submittedName>
</protein>
<dbReference type="OMA" id="HYWISAV"/>
<comment type="subcellular location">
    <subcellularLocation>
        <location evidence="1">Cell membrane</location>
        <topology evidence="1">Multi-pass membrane protein</topology>
    </subcellularLocation>
</comment>
<evidence type="ECO:0000313" key="12">
    <source>
        <dbReference type="Proteomes" id="UP000006461"/>
    </source>
</evidence>
<dbReference type="KEGG" id="mmar:MODMU_0480"/>
<dbReference type="AlphaFoldDB" id="I4ERC5"/>
<keyword evidence="7 9" id="KW-1133">Transmembrane helix</keyword>
<dbReference type="CDD" id="cd05387">
    <property type="entry name" value="BY-kinase"/>
    <property type="match status" value="1"/>
</dbReference>
<dbReference type="Proteomes" id="UP000006461">
    <property type="component" value="Chromosome"/>
</dbReference>
<sequence>MILHDYLRVLRRGWWVVVLLTLLGAGAAIAASFATTPAYYARATVVVATVGDASPGDLQQGNVFAMQRTPTYADLATTATVLDRAAATLGAGTDTEDLRRSVTSVARPETAIIDIEASGSDAALVAERANAVAEALTVEAQVLDAPGVASPVQLTVVEPAAQPEVATTPRPRNNLLIGIVVGLVLGLAIVVVADALDTRIRTFADLPRSPALATLTSIPTGRARRARGVSASDARVESFRNLRANLQFGTQARGVIAVAGVTSASDAQGVARQLAAALGEIGSTVVIADVDLRSSGSRHRDRKNDATELRPGVADVLNGTSSVDEVISVASADHVYELTTGTVDPSSAQRLSTSAMRDMLDDLSARFDYVILSCPPLVERSESAVAAALAGNSLVVVESGATKRSEFLFALELLAGVRVTSISVALDHVRDLDLGGTSGQTVLAGQTAT</sequence>
<keyword evidence="3" id="KW-1003">Cell membrane</keyword>
<keyword evidence="8 9" id="KW-0472">Membrane</keyword>
<keyword evidence="5" id="KW-0547">Nucleotide-binding</keyword>
<comment type="similarity">
    <text evidence="2">Belongs to the CpsC/CapA family.</text>
</comment>
<evidence type="ECO:0000256" key="2">
    <source>
        <dbReference type="ARBA" id="ARBA00006683"/>
    </source>
</evidence>
<keyword evidence="6" id="KW-0067">ATP-binding</keyword>
<dbReference type="InterPro" id="IPR003856">
    <property type="entry name" value="LPS_length_determ_N"/>
</dbReference>
<dbReference type="GO" id="GO:0005886">
    <property type="term" value="C:plasma membrane"/>
    <property type="evidence" value="ECO:0007669"/>
    <property type="project" value="UniProtKB-SubCell"/>
</dbReference>
<evidence type="ECO:0000256" key="5">
    <source>
        <dbReference type="ARBA" id="ARBA00022741"/>
    </source>
</evidence>
<proteinExistence type="inferred from homology"/>
<dbReference type="InterPro" id="IPR050445">
    <property type="entry name" value="Bact_polysacc_biosynth/exp"/>
</dbReference>
<dbReference type="PANTHER" id="PTHR32309:SF13">
    <property type="entry name" value="FERRIC ENTEROBACTIN TRANSPORT PROTEIN FEPE"/>
    <property type="match status" value="1"/>
</dbReference>
<organism evidence="11 12">
    <name type="scientific">Modestobacter italicus (strain DSM 44449 / CECT 9708 / BC 501)</name>
    <dbReference type="NCBI Taxonomy" id="2732864"/>
    <lineage>
        <taxon>Bacteria</taxon>
        <taxon>Bacillati</taxon>
        <taxon>Actinomycetota</taxon>
        <taxon>Actinomycetes</taxon>
        <taxon>Geodermatophilales</taxon>
        <taxon>Geodermatophilaceae</taxon>
        <taxon>Modestobacter</taxon>
    </lineage>
</organism>
<keyword evidence="4 9" id="KW-0812">Transmembrane</keyword>
<dbReference type="SUPFAM" id="SSF52540">
    <property type="entry name" value="P-loop containing nucleoside triphosphate hydrolases"/>
    <property type="match status" value="1"/>
</dbReference>
<name>I4ERC5_MODI5</name>
<dbReference type="HOGENOM" id="CLU_009912_4_1_11"/>
<dbReference type="STRING" id="477641.MODMU_0480"/>